<evidence type="ECO:0000256" key="3">
    <source>
        <dbReference type="ARBA" id="ARBA00011277"/>
    </source>
</evidence>
<evidence type="ECO:0000256" key="2">
    <source>
        <dbReference type="ARBA" id="ARBA00009823"/>
    </source>
</evidence>
<comment type="subcellular location">
    <subcellularLocation>
        <location evidence="1">Nucleus</location>
    </subcellularLocation>
</comment>
<dbReference type="PANTHER" id="PTHR13383:SF11">
    <property type="entry name" value="RIBONUCLEASE H2 SUBUNIT B"/>
    <property type="match status" value="1"/>
</dbReference>
<dbReference type="PANTHER" id="PTHR13383">
    <property type="entry name" value="RIBONUCLEASE H2 SUBUNIT B"/>
    <property type="match status" value="1"/>
</dbReference>
<evidence type="ECO:0000259" key="8">
    <source>
        <dbReference type="Pfam" id="PF09468"/>
    </source>
</evidence>
<evidence type="ECO:0000259" key="9">
    <source>
        <dbReference type="Pfam" id="PF17745"/>
    </source>
</evidence>
<protein>
    <recommendedName>
        <fullName evidence="4">Ribonuclease H2 subunit B</fullName>
    </recommendedName>
    <alternativeName>
        <fullName evidence="7">Ribonuclease HI subunit B</fullName>
    </alternativeName>
</protein>
<comment type="subunit">
    <text evidence="3">The RNase H2 complex is a heterotrimer composed of the catalytic subunit RNASEH2A and the non-catalytic subunits RNASEH2B and RNASEH2C.</text>
</comment>
<feature type="domain" description="Rnh202 triple barrel" evidence="9">
    <location>
        <begin position="150"/>
        <end position="206"/>
    </location>
</feature>
<dbReference type="EMBL" id="OE185597">
    <property type="protein sequence ID" value="CAD7577417.1"/>
    <property type="molecule type" value="Genomic_DNA"/>
</dbReference>
<evidence type="ECO:0000256" key="1">
    <source>
        <dbReference type="ARBA" id="ARBA00004123"/>
    </source>
</evidence>
<evidence type="ECO:0000313" key="10">
    <source>
        <dbReference type="EMBL" id="CAD7577417.1"/>
    </source>
</evidence>
<name>A0A7R9PBW3_TIMCA</name>
<reference evidence="10" key="1">
    <citation type="submission" date="2020-11" db="EMBL/GenBank/DDBJ databases">
        <authorList>
            <person name="Tran Van P."/>
        </authorList>
    </citation>
    <scope>NUCLEOTIDE SEQUENCE</scope>
</reference>
<organism evidence="10">
    <name type="scientific">Timema californicum</name>
    <name type="common">California timema</name>
    <name type="synonym">Walking stick</name>
    <dbReference type="NCBI Taxonomy" id="61474"/>
    <lineage>
        <taxon>Eukaryota</taxon>
        <taxon>Metazoa</taxon>
        <taxon>Ecdysozoa</taxon>
        <taxon>Arthropoda</taxon>
        <taxon>Hexapoda</taxon>
        <taxon>Insecta</taxon>
        <taxon>Pterygota</taxon>
        <taxon>Neoptera</taxon>
        <taxon>Polyneoptera</taxon>
        <taxon>Phasmatodea</taxon>
        <taxon>Timematodea</taxon>
        <taxon>Timematoidea</taxon>
        <taxon>Timematidae</taxon>
        <taxon>Timema</taxon>
    </lineage>
</organism>
<keyword evidence="5" id="KW-0539">Nucleus</keyword>
<dbReference type="FunFam" id="1.10.20.120:FF:000002">
    <property type="entry name" value="Ribonuclease H2 subunit B"/>
    <property type="match status" value="1"/>
</dbReference>
<dbReference type="Gene3D" id="1.10.20.120">
    <property type="match status" value="1"/>
</dbReference>
<comment type="function">
    <text evidence="6">Non catalytic subunit of RNase H2, an endonuclease that specifically degrades the RNA of RNA:DNA hybrids. Participates in DNA replication, possibly by mediating the removal of lagging-strand Okazaki fragment RNA primers during DNA replication. Mediates the excision of single ribonucleotides from DNA:RNA duplexes.</text>
</comment>
<dbReference type="CDD" id="cd09270">
    <property type="entry name" value="RNase_H2-B"/>
    <property type="match status" value="1"/>
</dbReference>
<dbReference type="Pfam" id="PF17745">
    <property type="entry name" value="Ydr279_N"/>
    <property type="match status" value="1"/>
</dbReference>
<evidence type="ECO:0000256" key="4">
    <source>
        <dbReference type="ARBA" id="ARBA00019062"/>
    </source>
</evidence>
<sequence length="464" mass="51094">MKGGTIALSYFLRAFPVSSQSIFLKGGRASPPQLNSVFLSVLHSLSLRNLNNPILILTCVNVRLIRIHQDHPITTPGRPIWVPASPDLQQQHRSLNNFPSFKKSEIEDKRKLLAFNLNLKVNQRCGIGTEGPQRDSLEVPEGFVGGGTPDVVQLRHPQTGAPAMFLFSPGDGMVQEVLTFSENRRSWFIDESVKSDGKMHLSTPIDPIFLVLPYLRKASQVMPLEQILKDEEFPETERLLHAAGLKHLTQVADRRGDDELCAYKYNEEKALSWLQRKAERVAEVLKQKGIAVSSGAMSANFVKSCSKQDADTGGARAVRSNCTALKYAHGMLSEYLPEDLSLKLGQQMSLPEDCHPASSKRKLAVGGNSNNMQGDVKKVRAELDLANGGVLDLTKPEKTLETVTDLAAWTLETVTDLAAWTLETVTDLAAWTLETSTKSVSSKDKARAKVASGSKTISTFFKKK</sequence>
<evidence type="ECO:0000256" key="7">
    <source>
        <dbReference type="ARBA" id="ARBA00033464"/>
    </source>
</evidence>
<dbReference type="AlphaFoldDB" id="A0A7R9PBW3"/>
<dbReference type="GO" id="GO:0006401">
    <property type="term" value="P:RNA catabolic process"/>
    <property type="evidence" value="ECO:0007669"/>
    <property type="project" value="TreeGrafter"/>
</dbReference>
<dbReference type="InterPro" id="IPR040456">
    <property type="entry name" value="RNase_H2_suB"/>
</dbReference>
<evidence type="ECO:0000256" key="6">
    <source>
        <dbReference type="ARBA" id="ARBA00024778"/>
    </source>
</evidence>
<dbReference type="GO" id="GO:0032299">
    <property type="term" value="C:ribonuclease H2 complex"/>
    <property type="evidence" value="ECO:0007669"/>
    <property type="project" value="InterPro"/>
</dbReference>
<dbReference type="InterPro" id="IPR019024">
    <property type="entry name" value="RNase_H2_suB_wHTH"/>
</dbReference>
<gene>
    <name evidence="10" type="ORF">TCMB3V08_LOCUS9968</name>
</gene>
<evidence type="ECO:0000256" key="5">
    <source>
        <dbReference type="ARBA" id="ARBA00023242"/>
    </source>
</evidence>
<proteinExistence type="inferred from homology"/>
<dbReference type="InterPro" id="IPR041195">
    <property type="entry name" value="Rnh202_N"/>
</dbReference>
<dbReference type="Pfam" id="PF09468">
    <property type="entry name" value="RNase_H2-Ydr279"/>
    <property type="match status" value="1"/>
</dbReference>
<dbReference type="GO" id="GO:0005654">
    <property type="term" value="C:nucleoplasm"/>
    <property type="evidence" value="ECO:0007669"/>
    <property type="project" value="TreeGrafter"/>
</dbReference>
<accession>A0A7R9PBW3</accession>
<comment type="similarity">
    <text evidence="2">Belongs to the RNase H2 subunit B family.</text>
</comment>
<dbReference type="Gene3D" id="2.20.25.530">
    <property type="match status" value="1"/>
</dbReference>
<feature type="domain" description="Ribonuclease H2 subunit B wHTH" evidence="8">
    <location>
        <begin position="209"/>
        <end position="344"/>
    </location>
</feature>